<feature type="region of interest" description="Disordered" evidence="1">
    <location>
        <begin position="1065"/>
        <end position="1096"/>
    </location>
</feature>
<evidence type="ECO:0000256" key="1">
    <source>
        <dbReference type="SAM" id="MobiDB-lite"/>
    </source>
</evidence>
<dbReference type="Proteomes" id="UP000240317">
    <property type="component" value="Unassembled WGS sequence"/>
</dbReference>
<dbReference type="EMBL" id="PYSV01000012">
    <property type="protein sequence ID" value="PTA67373.1"/>
    <property type="molecule type" value="Genomic_DNA"/>
</dbReference>
<dbReference type="InterPro" id="IPR027417">
    <property type="entry name" value="P-loop_NTPase"/>
</dbReference>
<keyword evidence="4" id="KW-1185">Reference proteome</keyword>
<dbReference type="Gene3D" id="3.40.50.300">
    <property type="entry name" value="P-loop containing nucleotide triphosphate hydrolases"/>
    <property type="match status" value="1"/>
</dbReference>
<evidence type="ECO:0000313" key="3">
    <source>
        <dbReference type="EMBL" id="PTA67373.1"/>
    </source>
</evidence>
<reference evidence="3 4" key="1">
    <citation type="submission" date="2018-03" db="EMBL/GenBank/DDBJ databases">
        <title>Draft genome of Deinococcus sp. OD32.</title>
        <authorList>
            <person name="Wang X.-P."/>
            <person name="Du Z.-J."/>
        </authorList>
    </citation>
    <scope>NUCLEOTIDE SEQUENCE [LARGE SCALE GENOMIC DNA]</scope>
    <source>
        <strain evidence="3 4">OD32</strain>
    </source>
</reference>
<dbReference type="CDD" id="cd01983">
    <property type="entry name" value="SIMIBI"/>
    <property type="match status" value="1"/>
</dbReference>
<dbReference type="OrthoDB" id="973800at2"/>
<accession>A0A2T3W6J4</accession>
<evidence type="ECO:0000313" key="4">
    <source>
        <dbReference type="Proteomes" id="UP000240317"/>
    </source>
</evidence>
<dbReference type="AlphaFoldDB" id="A0A2T3W6J4"/>
<proteinExistence type="predicted"/>
<feature type="domain" description="pPIWI-RE three-gene island" evidence="2">
    <location>
        <begin position="3"/>
        <end position="151"/>
    </location>
</feature>
<organism evidence="3 4">
    <name type="scientific">Deinococcus arcticus</name>
    <dbReference type="NCBI Taxonomy" id="2136176"/>
    <lineage>
        <taxon>Bacteria</taxon>
        <taxon>Thermotogati</taxon>
        <taxon>Deinococcota</taxon>
        <taxon>Deinococci</taxon>
        <taxon>Deinococcales</taxon>
        <taxon>Deinococcaceae</taxon>
        <taxon>Deinococcus</taxon>
    </lineage>
</organism>
<gene>
    <name evidence="3" type="ORF">C8263_12410</name>
</gene>
<sequence>MELQWACLLLEQVGERSLEHLPLVMSAFAAVDDLPQLAEQQTALRNLRSLPRLRKLRSRESVSVAVQQALRAEVSGEYELAYEINAGDLTFARRETHMATLAHRAEQLARPWPAETHGLTLAPANEELFVRFEDQGEVHLRIPANELPPPPAHHELCRERAPLRFTIDDLVATGTSMDVADAHAGRPDRDWAGTIRKLRLRVRGDAGFTDDRVLDLGGLRHLIGLPGAGKTTLVQVLCVYLARHDRRVAVFVPAIEVARQQLEVLERYLDPADVALLAGRGQDTHAEHADRVAQVVAAQDADLGGFGLTVAGVDRFARGCALRAYATTDEETTWQRWGPAQRPPCENVLRRVTSEGGRTRDVVHLCPLWSRCGRVHNHAQLVTARVWLGHVISSTASVPAHTSARRLSYAELLPDAVDLVIVDEADDAQASLDRQAMVKTPLFGKGGLHRANQLLSAVYLPAVHAPRATTRYMGAALELEGHVQGIVDLIRAPQSVELAGKLLTTRAFVDHLAGQADVTLTTEARNAFAQVWETAVHDMIFGRDTLPVDAPRLALQLGLGETELQRAKNNLREGLRRYRDQEDSDAALAPLRQGLAELLGVPDDGHTRWDHKLLVMVSLVVASFKKLRTLAVGVDLSFKHTYLPDDGARGLGHFAPTSLLGNFAALSYLKTDRIQIEQIILGRATRLLPERLARAGVNVLLTSATSYLPSSSSYHLHAPPDYLLLPQREGRDAKLTLRFTPREHTDGRAIRVSGAGGERDERLRLVIREMARRQNPVNPLGSQLERDLAHVAANLSPVGRPRKAALVVNSYDQVLVVLDALKVHNPNLHARAVGLTRARVPGRNDLVLRAEIEAAAQRDDLSVLVFPMGAIGRGVNMVLGGSGEEKDLAAIGVMYFLVRPHPTVGDTTLLHSLVNRATERFDQHRLGNVTLADARAQHRRERARLYRTIRELLERPQQASQLPGDALEAFTANLVVPVWQTIGRTIRGGADAEIHFVDAAWAGNSADGKVDRPRTSVLVGMQLLLDRDLRADDPAAREVSEALYGNLVQALRSVEGLRTDKAAFEDHASDFTPFTDDGEPGEEPWHDGEGNEEDWA</sequence>
<dbReference type="SUPFAM" id="SSF52540">
    <property type="entry name" value="P-loop containing nucleoside triphosphate hydrolases"/>
    <property type="match status" value="1"/>
</dbReference>
<protein>
    <recommendedName>
        <fullName evidence="2">pPIWI-RE three-gene island domain-containing protein</fullName>
    </recommendedName>
</protein>
<dbReference type="InterPro" id="IPR055254">
    <property type="entry name" value="pPIWI_RE_Z"/>
</dbReference>
<dbReference type="Pfam" id="PF18155">
    <property type="entry name" value="pPIWI_RE_Z"/>
    <property type="match status" value="1"/>
</dbReference>
<evidence type="ECO:0000259" key="2">
    <source>
        <dbReference type="Pfam" id="PF18155"/>
    </source>
</evidence>
<name>A0A2T3W6J4_9DEIO</name>
<comment type="caution">
    <text evidence="3">The sequence shown here is derived from an EMBL/GenBank/DDBJ whole genome shotgun (WGS) entry which is preliminary data.</text>
</comment>